<sequence>MTREEIISLAEKVATGIATDAELVQFNRLFDSFGGQQWNEELLGKEEEIGQAIRARLQPVIGRSRTRRLNNWRTWAAAASVAILLGVGGYLLEQRYTQPRLLPQVERFRNDIPAPTGNHAVLTLSNGQKVMLDSAGLGMLAIQGKIKVAKGADGTIVYTGSDQDIGNNTIQLPAGSRALTIMLSDGTKVCIDAGSSLTYPVAFTGKKRTVTVSGQVYFEVAQNSNQPFTVYNSSDRTTIEVLGTSFNLKAFATDSATKVTLVSGSIKVNTAKTTRILEPGQQAVTSNNGNINVQEATDIAAILAWKEGLFYFNGADITTIMSEVQRYYNVEVVYQTNVNDLFVAKIPRDVPVSQLLNLLEMTNLVHFKIEGRKITVIQ</sequence>
<evidence type="ECO:0000259" key="2">
    <source>
        <dbReference type="Pfam" id="PF04773"/>
    </source>
</evidence>
<feature type="transmembrane region" description="Helical" evidence="1">
    <location>
        <begin position="72"/>
        <end position="92"/>
    </location>
</feature>
<feature type="domain" description="Protein FecR C-terminal" evidence="3">
    <location>
        <begin position="310"/>
        <end position="376"/>
    </location>
</feature>
<evidence type="ECO:0000313" key="4">
    <source>
        <dbReference type="EMBL" id="SEA88028.1"/>
    </source>
</evidence>
<organism evidence="4 5">
    <name type="scientific">Chitinophaga terrae</name>
    <name type="common">ex Kim and Jung 2007</name>
    <dbReference type="NCBI Taxonomy" id="408074"/>
    <lineage>
        <taxon>Bacteria</taxon>
        <taxon>Pseudomonadati</taxon>
        <taxon>Bacteroidota</taxon>
        <taxon>Chitinophagia</taxon>
        <taxon>Chitinophagales</taxon>
        <taxon>Chitinophagaceae</taxon>
        <taxon>Chitinophaga</taxon>
    </lineage>
</organism>
<dbReference type="PANTHER" id="PTHR30273:SF2">
    <property type="entry name" value="PROTEIN FECR"/>
    <property type="match status" value="1"/>
</dbReference>
<keyword evidence="5" id="KW-1185">Reference proteome</keyword>
<dbReference type="InterPro" id="IPR006860">
    <property type="entry name" value="FecR"/>
</dbReference>
<evidence type="ECO:0000313" key="5">
    <source>
        <dbReference type="Proteomes" id="UP000199656"/>
    </source>
</evidence>
<dbReference type="Pfam" id="PF04773">
    <property type="entry name" value="FecR"/>
    <property type="match status" value="1"/>
</dbReference>
<keyword evidence="1" id="KW-0812">Transmembrane</keyword>
<accession>A0A1H4ETS0</accession>
<reference evidence="5" key="1">
    <citation type="submission" date="2016-10" db="EMBL/GenBank/DDBJ databases">
        <authorList>
            <person name="Varghese N."/>
            <person name="Submissions S."/>
        </authorList>
    </citation>
    <scope>NUCLEOTIDE SEQUENCE [LARGE SCALE GENOMIC DNA]</scope>
    <source>
        <strain evidence="5">DSM 23920</strain>
    </source>
</reference>
<keyword evidence="1" id="KW-0472">Membrane</keyword>
<dbReference type="PIRSF" id="PIRSF018266">
    <property type="entry name" value="FecR"/>
    <property type="match status" value="1"/>
</dbReference>
<proteinExistence type="predicted"/>
<dbReference type="Proteomes" id="UP000199656">
    <property type="component" value="Unassembled WGS sequence"/>
</dbReference>
<dbReference type="PANTHER" id="PTHR30273">
    <property type="entry name" value="PERIPLASMIC SIGNAL SENSOR AND SIGMA FACTOR ACTIVATOR FECR-RELATED"/>
    <property type="match status" value="1"/>
</dbReference>
<keyword evidence="1" id="KW-1133">Transmembrane helix</keyword>
<dbReference type="InterPro" id="IPR012373">
    <property type="entry name" value="Ferrdict_sens_TM"/>
</dbReference>
<dbReference type="AlphaFoldDB" id="A0A1H4ETS0"/>
<evidence type="ECO:0000259" key="3">
    <source>
        <dbReference type="Pfam" id="PF16344"/>
    </source>
</evidence>
<dbReference type="Gene3D" id="2.60.120.1440">
    <property type="match status" value="1"/>
</dbReference>
<gene>
    <name evidence="4" type="ORF">SAMN05660909_03922</name>
</gene>
<evidence type="ECO:0000256" key="1">
    <source>
        <dbReference type="SAM" id="Phobius"/>
    </source>
</evidence>
<name>A0A1H4ETS0_9BACT</name>
<feature type="domain" description="FecR protein" evidence="2">
    <location>
        <begin position="178"/>
        <end position="267"/>
    </location>
</feature>
<dbReference type="GO" id="GO:0016989">
    <property type="term" value="F:sigma factor antagonist activity"/>
    <property type="evidence" value="ECO:0007669"/>
    <property type="project" value="TreeGrafter"/>
</dbReference>
<dbReference type="OrthoDB" id="1099963at2"/>
<dbReference type="STRING" id="408074.SAMN05660909_03922"/>
<dbReference type="Gene3D" id="3.55.50.30">
    <property type="match status" value="1"/>
</dbReference>
<dbReference type="Pfam" id="PF16344">
    <property type="entry name" value="FecR_C"/>
    <property type="match status" value="1"/>
</dbReference>
<dbReference type="EMBL" id="FNRL01000020">
    <property type="protein sequence ID" value="SEA88028.1"/>
    <property type="molecule type" value="Genomic_DNA"/>
</dbReference>
<dbReference type="RefSeq" id="WP_089763621.1">
    <property type="nucleotide sequence ID" value="NZ_BKAT01000033.1"/>
</dbReference>
<protein>
    <submittedName>
        <fullName evidence="4">FecR family protein</fullName>
    </submittedName>
</protein>
<dbReference type="InterPro" id="IPR032508">
    <property type="entry name" value="FecR_C"/>
</dbReference>